<evidence type="ECO:0000256" key="4">
    <source>
        <dbReference type="ARBA" id="ARBA00023172"/>
    </source>
</evidence>
<proteinExistence type="inferred from homology"/>
<dbReference type="GO" id="GO:0003677">
    <property type="term" value="F:DNA binding"/>
    <property type="evidence" value="ECO:0007669"/>
    <property type="project" value="UniProtKB-UniRule"/>
</dbReference>
<dbReference type="InterPro" id="IPR053876">
    <property type="entry name" value="Phage_int_M"/>
</dbReference>
<keyword evidence="2" id="KW-0229">DNA integration</keyword>
<evidence type="ECO:0000259" key="7">
    <source>
        <dbReference type="PROSITE" id="PS51900"/>
    </source>
</evidence>
<dbReference type="InterPro" id="IPR002104">
    <property type="entry name" value="Integrase_catalytic"/>
</dbReference>
<evidence type="ECO:0000313" key="9">
    <source>
        <dbReference type="Proteomes" id="UP000252669"/>
    </source>
</evidence>
<dbReference type="InterPro" id="IPR025166">
    <property type="entry name" value="Integrase_DNA_bind_dom"/>
</dbReference>
<dbReference type="Proteomes" id="UP000252669">
    <property type="component" value="Unassembled WGS sequence"/>
</dbReference>
<evidence type="ECO:0000256" key="3">
    <source>
        <dbReference type="ARBA" id="ARBA00023125"/>
    </source>
</evidence>
<keyword evidence="9" id="KW-1185">Reference proteome</keyword>
<dbReference type="PANTHER" id="PTHR30629">
    <property type="entry name" value="PROPHAGE INTEGRASE"/>
    <property type="match status" value="1"/>
</dbReference>
<reference evidence="8 9" key="1">
    <citation type="submission" date="2017-10" db="EMBL/GenBank/DDBJ databases">
        <title>Genomics of the genus Arcobacter.</title>
        <authorList>
            <person name="Perez-Cataluna A."/>
            <person name="Figueras M.J."/>
        </authorList>
    </citation>
    <scope>NUCLEOTIDE SEQUENCE [LARGE SCALE GENOMIC DNA]</scope>
    <source>
        <strain evidence="8 9">CECT 9230</strain>
    </source>
</reference>
<evidence type="ECO:0000313" key="8">
    <source>
        <dbReference type="EMBL" id="RBQ27982.1"/>
    </source>
</evidence>
<dbReference type="RefSeq" id="WP_113895392.1">
    <property type="nucleotide sequence ID" value="NZ_JANJGA010000027.1"/>
</dbReference>
<dbReference type="Pfam" id="PF22022">
    <property type="entry name" value="Phage_int_M"/>
    <property type="match status" value="1"/>
</dbReference>
<feature type="domain" description="Core-binding (CB)" evidence="7">
    <location>
        <begin position="106"/>
        <end position="182"/>
    </location>
</feature>
<organism evidence="8 9">
    <name type="scientific">Aliarcobacter vitoriensis</name>
    <dbReference type="NCBI Taxonomy" id="2011099"/>
    <lineage>
        <taxon>Bacteria</taxon>
        <taxon>Pseudomonadati</taxon>
        <taxon>Campylobacterota</taxon>
        <taxon>Epsilonproteobacteria</taxon>
        <taxon>Campylobacterales</taxon>
        <taxon>Arcobacteraceae</taxon>
        <taxon>Aliarcobacter</taxon>
    </lineage>
</organism>
<dbReference type="SUPFAM" id="SSF56349">
    <property type="entry name" value="DNA breaking-rejoining enzymes"/>
    <property type="match status" value="1"/>
</dbReference>
<dbReference type="GO" id="GO:0006310">
    <property type="term" value="P:DNA recombination"/>
    <property type="evidence" value="ECO:0007669"/>
    <property type="project" value="UniProtKB-KW"/>
</dbReference>
<dbReference type="EMBL" id="PDKB01000028">
    <property type="protein sequence ID" value="RBQ27982.1"/>
    <property type="molecule type" value="Genomic_DNA"/>
</dbReference>
<dbReference type="InterPro" id="IPR038488">
    <property type="entry name" value="Integrase_DNA-bd_sf"/>
</dbReference>
<protein>
    <submittedName>
        <fullName evidence="8">Integrase</fullName>
    </submittedName>
</protein>
<dbReference type="Gene3D" id="1.10.150.130">
    <property type="match status" value="1"/>
</dbReference>
<dbReference type="AlphaFoldDB" id="A0A366MRL5"/>
<dbReference type="InterPro" id="IPR011010">
    <property type="entry name" value="DNA_brk_join_enz"/>
</dbReference>
<comment type="similarity">
    <text evidence="1">Belongs to the 'phage' integrase family.</text>
</comment>
<dbReference type="GO" id="GO:0015074">
    <property type="term" value="P:DNA integration"/>
    <property type="evidence" value="ECO:0007669"/>
    <property type="project" value="UniProtKB-KW"/>
</dbReference>
<evidence type="ECO:0000256" key="5">
    <source>
        <dbReference type="PROSITE-ProRule" id="PRU01248"/>
    </source>
</evidence>
<dbReference type="PROSITE" id="PS51898">
    <property type="entry name" value="TYR_RECOMBINASE"/>
    <property type="match status" value="1"/>
</dbReference>
<dbReference type="InterPro" id="IPR044068">
    <property type="entry name" value="CB"/>
</dbReference>
<dbReference type="InterPro" id="IPR050808">
    <property type="entry name" value="Phage_Integrase"/>
</dbReference>
<accession>A0A366MRL5</accession>
<dbReference type="CDD" id="cd00801">
    <property type="entry name" value="INT_P4_C"/>
    <property type="match status" value="1"/>
</dbReference>
<dbReference type="Gene3D" id="1.10.443.10">
    <property type="entry name" value="Intergrase catalytic core"/>
    <property type="match status" value="1"/>
</dbReference>
<dbReference type="Gene3D" id="3.30.160.390">
    <property type="entry name" value="Integrase, DNA-binding domain"/>
    <property type="match status" value="1"/>
</dbReference>
<dbReference type="InterPro" id="IPR010998">
    <property type="entry name" value="Integrase_recombinase_N"/>
</dbReference>
<evidence type="ECO:0000256" key="1">
    <source>
        <dbReference type="ARBA" id="ARBA00008857"/>
    </source>
</evidence>
<keyword evidence="3 5" id="KW-0238">DNA-binding</keyword>
<name>A0A366MRL5_9BACT</name>
<feature type="domain" description="Tyr recombinase" evidence="6">
    <location>
        <begin position="209"/>
        <end position="401"/>
    </location>
</feature>
<sequence>MAILNILKDIQIKQAKPKDKDYFLNDGGGLRIAIKTTGNKIWEFRYTFNQKRRVTTFKSYPIVSLENARLKRDEFLNLIAKGIDPIEKNKEDKQEQLIDTQGMFLNVVSEWLEEEGKRVKANTHLTKVRIFENDINPFLKDKHIKDVTKDDILQIIKTKEIQAPNVATRIFTFLRALFNYAIFKGYLTKNIFSNSKDETKYYITKQEVKHFAKITDEKILKELVEDIYNYQGMHSIRNSLRFVLHIPLRAENLCNLKWKYIDFNKKLLIIPRAEMKVKDKNLPDFQIPLSDEVINILNDQKPFTEHQSYIFLGTDNKKPINTESPNGALKRMGYNDERKGKKQRLHGFRGTFRSLIETLDTDNKFSFEVKERALDHQESNKVVRAYSHKSDYTKQLKPLMEFWSDYILSLKDDEVK</sequence>
<keyword evidence="4" id="KW-0233">DNA recombination</keyword>
<dbReference type="Pfam" id="PF13356">
    <property type="entry name" value="Arm-DNA-bind_3"/>
    <property type="match status" value="1"/>
</dbReference>
<dbReference type="OrthoDB" id="9775880at2"/>
<dbReference type="PROSITE" id="PS51900">
    <property type="entry name" value="CB"/>
    <property type="match status" value="1"/>
</dbReference>
<comment type="caution">
    <text evidence="8">The sequence shown here is derived from an EMBL/GenBank/DDBJ whole genome shotgun (WGS) entry which is preliminary data.</text>
</comment>
<dbReference type="InterPro" id="IPR013762">
    <property type="entry name" value="Integrase-like_cat_sf"/>
</dbReference>
<evidence type="ECO:0000256" key="2">
    <source>
        <dbReference type="ARBA" id="ARBA00022908"/>
    </source>
</evidence>
<gene>
    <name evidence="8" type="ORF">CRU91_11650</name>
</gene>
<dbReference type="PANTHER" id="PTHR30629:SF2">
    <property type="entry name" value="PROPHAGE INTEGRASE INTS-RELATED"/>
    <property type="match status" value="1"/>
</dbReference>
<evidence type="ECO:0000259" key="6">
    <source>
        <dbReference type="PROSITE" id="PS51898"/>
    </source>
</evidence>
<dbReference type="Pfam" id="PF00589">
    <property type="entry name" value="Phage_integrase"/>
    <property type="match status" value="1"/>
</dbReference>